<keyword evidence="2" id="KW-0575">Peroxidase</keyword>
<evidence type="ECO:0000256" key="5">
    <source>
        <dbReference type="ARBA" id="ARBA00023002"/>
    </source>
</evidence>
<accession>A0A9P6NU46</accession>
<keyword evidence="5" id="KW-0560">Oxidoreductase</keyword>
<evidence type="ECO:0000256" key="4">
    <source>
        <dbReference type="ARBA" id="ARBA00022723"/>
    </source>
</evidence>
<evidence type="ECO:0000256" key="6">
    <source>
        <dbReference type="ARBA" id="ARBA00023004"/>
    </source>
</evidence>
<dbReference type="InterPro" id="IPR036851">
    <property type="entry name" value="Chloroperoxidase-like_sf"/>
</dbReference>
<evidence type="ECO:0000256" key="3">
    <source>
        <dbReference type="ARBA" id="ARBA00022617"/>
    </source>
</evidence>
<keyword evidence="8" id="KW-0812">Transmembrane</keyword>
<keyword evidence="6" id="KW-0408">Iron</keyword>
<comment type="similarity">
    <text evidence="7">Belongs to the chloroperoxidase family.</text>
</comment>
<comment type="cofactor">
    <cofactor evidence="1">
        <name>heme b</name>
        <dbReference type="ChEBI" id="CHEBI:60344"/>
    </cofactor>
</comment>
<dbReference type="EMBL" id="MU167219">
    <property type="protein sequence ID" value="KAG0150407.1"/>
    <property type="molecule type" value="Genomic_DNA"/>
</dbReference>
<comment type="caution">
    <text evidence="10">The sequence shown here is derived from an EMBL/GenBank/DDBJ whole genome shotgun (WGS) entry which is preliminary data.</text>
</comment>
<gene>
    <name evidence="10" type="ORF">CROQUDRAFT_104316</name>
</gene>
<evidence type="ECO:0000256" key="1">
    <source>
        <dbReference type="ARBA" id="ARBA00001970"/>
    </source>
</evidence>
<dbReference type="Gene3D" id="1.10.489.10">
    <property type="entry name" value="Chloroperoxidase-like"/>
    <property type="match status" value="1"/>
</dbReference>
<dbReference type="AlphaFoldDB" id="A0A9P6NU46"/>
<reference evidence="10" key="1">
    <citation type="submission" date="2013-11" db="EMBL/GenBank/DDBJ databases">
        <title>Genome sequence of the fusiform rust pathogen reveals effectors for host alternation and coevolution with pine.</title>
        <authorList>
            <consortium name="DOE Joint Genome Institute"/>
            <person name="Smith K."/>
            <person name="Pendleton A."/>
            <person name="Kubisiak T."/>
            <person name="Anderson C."/>
            <person name="Salamov A."/>
            <person name="Aerts A."/>
            <person name="Riley R."/>
            <person name="Clum A."/>
            <person name="Lindquist E."/>
            <person name="Ence D."/>
            <person name="Campbell M."/>
            <person name="Kronenberg Z."/>
            <person name="Feau N."/>
            <person name="Dhillon B."/>
            <person name="Hamelin R."/>
            <person name="Burleigh J."/>
            <person name="Smith J."/>
            <person name="Yandell M."/>
            <person name="Nelson C."/>
            <person name="Grigoriev I."/>
            <person name="Davis J."/>
        </authorList>
    </citation>
    <scope>NUCLEOTIDE SEQUENCE</scope>
    <source>
        <strain evidence="10">G11</strain>
    </source>
</reference>
<evidence type="ECO:0000256" key="7">
    <source>
        <dbReference type="ARBA" id="ARBA00025795"/>
    </source>
</evidence>
<keyword evidence="11" id="KW-1185">Reference proteome</keyword>
<feature type="transmembrane region" description="Helical" evidence="8">
    <location>
        <begin position="112"/>
        <end position="138"/>
    </location>
</feature>
<organism evidence="10 11">
    <name type="scientific">Cronartium quercuum f. sp. fusiforme G11</name>
    <dbReference type="NCBI Taxonomy" id="708437"/>
    <lineage>
        <taxon>Eukaryota</taxon>
        <taxon>Fungi</taxon>
        <taxon>Dikarya</taxon>
        <taxon>Basidiomycota</taxon>
        <taxon>Pucciniomycotina</taxon>
        <taxon>Pucciniomycetes</taxon>
        <taxon>Pucciniales</taxon>
        <taxon>Coleosporiaceae</taxon>
        <taxon>Cronartium</taxon>
    </lineage>
</organism>
<dbReference type="GO" id="GO:0046872">
    <property type="term" value="F:metal ion binding"/>
    <property type="evidence" value="ECO:0007669"/>
    <property type="project" value="UniProtKB-KW"/>
</dbReference>
<dbReference type="OrthoDB" id="407298at2759"/>
<sequence>MAVIHRQLNSSQNRRILSTFIESDHFQTEMRSVNQESDAITMTEDDETSLLNSEKEVVVLNHPKLNKKINFTSQHQYRRRKLGCPCPAIAILANHSYITPKNAEDPIPFYQLIYGLVYCFNISFLNAIFLTFTANILCGNGWSTSMAKLGAHNKIEHDGSLTRYDSDKGDSLNPSPERIFNFLQSASKPNDRLTLKDFARQRILVEMETETTRSMTRRGILTTLGEYGLVMSVFGKKTSMIKGDEEMGITAEWFKTIYLDEKLPSDYSPPDQPVTVFKVFRLGKSLHKMMKNTQSLI</sequence>
<evidence type="ECO:0000256" key="2">
    <source>
        <dbReference type="ARBA" id="ARBA00022559"/>
    </source>
</evidence>
<dbReference type="Proteomes" id="UP000886653">
    <property type="component" value="Unassembled WGS sequence"/>
</dbReference>
<keyword evidence="8" id="KW-0472">Membrane</keyword>
<evidence type="ECO:0000313" key="11">
    <source>
        <dbReference type="Proteomes" id="UP000886653"/>
    </source>
</evidence>
<dbReference type="PROSITE" id="PS51405">
    <property type="entry name" value="HEME_HALOPEROXIDASE"/>
    <property type="match status" value="1"/>
</dbReference>
<evidence type="ECO:0000313" key="10">
    <source>
        <dbReference type="EMBL" id="KAG0150407.1"/>
    </source>
</evidence>
<dbReference type="GO" id="GO:0004601">
    <property type="term" value="F:peroxidase activity"/>
    <property type="evidence" value="ECO:0007669"/>
    <property type="project" value="UniProtKB-KW"/>
</dbReference>
<keyword evidence="3" id="KW-0349">Heme</keyword>
<proteinExistence type="inferred from homology"/>
<evidence type="ECO:0000259" key="9">
    <source>
        <dbReference type="PROSITE" id="PS51405"/>
    </source>
</evidence>
<name>A0A9P6NU46_9BASI</name>
<protein>
    <recommendedName>
        <fullName evidence="9">Heme haloperoxidase family profile domain-containing protein</fullName>
    </recommendedName>
</protein>
<dbReference type="PANTHER" id="PTHR33577">
    <property type="entry name" value="STERIGMATOCYSTIN BIOSYNTHESIS PEROXIDASE STCC-RELATED"/>
    <property type="match status" value="1"/>
</dbReference>
<feature type="domain" description="Heme haloperoxidase family profile" evidence="9">
    <location>
        <begin position="70"/>
        <end position="281"/>
    </location>
</feature>
<dbReference type="SUPFAM" id="SSF47571">
    <property type="entry name" value="Cloroperoxidase"/>
    <property type="match status" value="1"/>
</dbReference>
<keyword evidence="4" id="KW-0479">Metal-binding</keyword>
<dbReference type="InterPro" id="IPR000028">
    <property type="entry name" value="Chloroperoxidase"/>
</dbReference>
<evidence type="ECO:0000256" key="8">
    <source>
        <dbReference type="SAM" id="Phobius"/>
    </source>
</evidence>
<dbReference type="PANTHER" id="PTHR33577:SF9">
    <property type="entry name" value="PEROXIDASE STCC"/>
    <property type="match status" value="1"/>
</dbReference>
<keyword evidence="8" id="KW-1133">Transmembrane helix</keyword>
<dbReference type="Pfam" id="PF01328">
    <property type="entry name" value="Peroxidase_2"/>
    <property type="match status" value="1"/>
</dbReference>